<reference evidence="1" key="2">
    <citation type="submission" date="2023-06" db="EMBL/GenBank/DDBJ databases">
        <authorList>
            <person name="Ma L."/>
            <person name="Liu K.-W."/>
            <person name="Li Z."/>
            <person name="Hsiao Y.-Y."/>
            <person name="Qi Y."/>
            <person name="Fu T."/>
            <person name="Tang G."/>
            <person name="Zhang D."/>
            <person name="Sun W.-H."/>
            <person name="Liu D.-K."/>
            <person name="Li Y."/>
            <person name="Chen G.-Z."/>
            <person name="Liu X.-D."/>
            <person name="Liao X.-Y."/>
            <person name="Jiang Y.-T."/>
            <person name="Yu X."/>
            <person name="Hao Y."/>
            <person name="Huang J."/>
            <person name="Zhao X.-W."/>
            <person name="Ke S."/>
            <person name="Chen Y.-Y."/>
            <person name="Wu W.-L."/>
            <person name="Hsu J.-L."/>
            <person name="Lin Y.-F."/>
            <person name="Huang M.-D."/>
            <person name="Li C.-Y."/>
            <person name="Huang L."/>
            <person name="Wang Z.-W."/>
            <person name="Zhao X."/>
            <person name="Zhong W.-Y."/>
            <person name="Peng D.-H."/>
            <person name="Ahmad S."/>
            <person name="Lan S."/>
            <person name="Zhang J.-S."/>
            <person name="Tsai W.-C."/>
            <person name="Van De Peer Y."/>
            <person name="Liu Z.-J."/>
        </authorList>
    </citation>
    <scope>NUCLEOTIDE SEQUENCE</scope>
    <source>
        <strain evidence="1">CP</strain>
        <tissue evidence="1">Leaves</tissue>
    </source>
</reference>
<evidence type="ECO:0000313" key="2">
    <source>
        <dbReference type="Proteomes" id="UP001180020"/>
    </source>
</evidence>
<name>A0AAV9D3I9_ACOCL</name>
<dbReference type="Proteomes" id="UP001180020">
    <property type="component" value="Unassembled WGS sequence"/>
</dbReference>
<dbReference type="AlphaFoldDB" id="A0AAV9D3I9"/>
<gene>
    <name evidence="1" type="ORF">QJS10_CPA16g00553</name>
</gene>
<evidence type="ECO:0000313" key="1">
    <source>
        <dbReference type="EMBL" id="KAK1295471.1"/>
    </source>
</evidence>
<proteinExistence type="predicted"/>
<reference evidence="1" key="1">
    <citation type="journal article" date="2023" name="Nat. Commun.">
        <title>Diploid and tetraploid genomes of Acorus and the evolution of monocots.</title>
        <authorList>
            <person name="Ma L."/>
            <person name="Liu K.W."/>
            <person name="Li Z."/>
            <person name="Hsiao Y.Y."/>
            <person name="Qi Y."/>
            <person name="Fu T."/>
            <person name="Tang G.D."/>
            <person name="Zhang D."/>
            <person name="Sun W.H."/>
            <person name="Liu D.K."/>
            <person name="Li Y."/>
            <person name="Chen G.Z."/>
            <person name="Liu X.D."/>
            <person name="Liao X.Y."/>
            <person name="Jiang Y.T."/>
            <person name="Yu X."/>
            <person name="Hao Y."/>
            <person name="Huang J."/>
            <person name="Zhao X.W."/>
            <person name="Ke S."/>
            <person name="Chen Y.Y."/>
            <person name="Wu W.L."/>
            <person name="Hsu J.L."/>
            <person name="Lin Y.F."/>
            <person name="Huang M.D."/>
            <person name="Li C.Y."/>
            <person name="Huang L."/>
            <person name="Wang Z.W."/>
            <person name="Zhao X."/>
            <person name="Zhong W.Y."/>
            <person name="Peng D.H."/>
            <person name="Ahmad S."/>
            <person name="Lan S."/>
            <person name="Zhang J.S."/>
            <person name="Tsai W.C."/>
            <person name="Van de Peer Y."/>
            <person name="Liu Z.J."/>
        </authorList>
    </citation>
    <scope>NUCLEOTIDE SEQUENCE</scope>
    <source>
        <strain evidence="1">CP</strain>
    </source>
</reference>
<sequence length="80" mass="9157">MAIELTSPLDEVEMSIRAIELTSPSDNLFEPSPVQMVEEQKLAEKHDEMLNSNYQKYQMTVAIDGSLRRLACHYKINLSD</sequence>
<accession>A0AAV9D3I9</accession>
<keyword evidence="2" id="KW-1185">Reference proteome</keyword>
<dbReference type="EMBL" id="JAUJYO010000016">
    <property type="protein sequence ID" value="KAK1295471.1"/>
    <property type="molecule type" value="Genomic_DNA"/>
</dbReference>
<organism evidence="1 2">
    <name type="scientific">Acorus calamus</name>
    <name type="common">Sweet flag</name>
    <dbReference type="NCBI Taxonomy" id="4465"/>
    <lineage>
        <taxon>Eukaryota</taxon>
        <taxon>Viridiplantae</taxon>
        <taxon>Streptophyta</taxon>
        <taxon>Embryophyta</taxon>
        <taxon>Tracheophyta</taxon>
        <taxon>Spermatophyta</taxon>
        <taxon>Magnoliopsida</taxon>
        <taxon>Liliopsida</taxon>
        <taxon>Acoraceae</taxon>
        <taxon>Acorus</taxon>
    </lineage>
</organism>
<comment type="caution">
    <text evidence="1">The sequence shown here is derived from an EMBL/GenBank/DDBJ whole genome shotgun (WGS) entry which is preliminary data.</text>
</comment>
<protein>
    <submittedName>
        <fullName evidence="1">Uncharacterized protein</fullName>
    </submittedName>
</protein>